<evidence type="ECO:0008006" key="5">
    <source>
        <dbReference type="Google" id="ProtNLM"/>
    </source>
</evidence>
<dbReference type="Proteomes" id="UP000033870">
    <property type="component" value="Unassembled WGS sequence"/>
</dbReference>
<feature type="coiled-coil region" evidence="1">
    <location>
        <begin position="30"/>
        <end position="76"/>
    </location>
</feature>
<protein>
    <recommendedName>
        <fullName evidence="5">Elp3/MiaA/NifB-like radical SAM core domain-containing protein</fullName>
    </recommendedName>
</protein>
<dbReference type="AlphaFoldDB" id="A0A0G1YDZ8"/>
<evidence type="ECO:0000313" key="4">
    <source>
        <dbReference type="Proteomes" id="UP000033870"/>
    </source>
</evidence>
<sequence>MPTDEQKAPGLIRDIRQTETEKTEGAPRSLAEIRQELGEMKVERRALRLRVTEEERAAEEEIRARLEEKITVLEQALADDGHENLADLADDFAASAELIHEARLAGLFELFELSEFDDRLVALYDRLREKNPSPAEETEGLARFEAEMSKEFLLRELEQLYNDTTQQVRALYEQMQAMAPNAVQNCAEGLCRCADDLFNFEVGGVLRVDEFVGYVNVLRENHAALIKVAAGREEELPERFTTLMQDVERLIAKHESNLADVKALLEGKENVMSFERYNELAVELAANYKYYIEWQRQMVKQSHSESISALKAGEIRKDEANWSGIGTTKDGRRFQIGLRGKKGCEYGRCANCCLFHGSADASITAADIATQFDRALDQEGLTPRSEAGKPEWSGEGQQDIYRIDFNGSGSFLNDAEMPREARLAIFDRLAKLPFTTILIESRVEYIDQAKIKELQDRLRPDQKLEMAIGLESANNLVRELSVAKGYSLEEFERSVEVLAAQGVDVLVYSIVKPALLKEKEALEDSLYTGRYLGDLAQRIKDKTSNPAFSLTMKLEQAFIQKGGYLDYLHNKKRKTAGPGAAGSGSPDSDSLYETPWSFTIANIVERLCDEGINKQINIQIGRSDDFPPPVDITRNRTPDGVPHNESTKAVDDAMQQFNIDGDAEKLSAALLAVQTSHPEVFAAWQAKLES</sequence>
<evidence type="ECO:0000313" key="3">
    <source>
        <dbReference type="EMBL" id="KKW41703.1"/>
    </source>
</evidence>
<accession>A0A0G1YDZ8</accession>
<evidence type="ECO:0000256" key="2">
    <source>
        <dbReference type="SAM" id="MobiDB-lite"/>
    </source>
</evidence>
<name>A0A0G1YDZ8_9BACT</name>
<dbReference type="EMBL" id="LCRX01000014">
    <property type="protein sequence ID" value="KKW41703.1"/>
    <property type="molecule type" value="Genomic_DNA"/>
</dbReference>
<evidence type="ECO:0000256" key="1">
    <source>
        <dbReference type="SAM" id="Coils"/>
    </source>
</evidence>
<organism evidence="3 4">
    <name type="scientific">Candidatus Magasanikbacteria bacterium GW2011_GWA2_56_11</name>
    <dbReference type="NCBI Taxonomy" id="1619044"/>
    <lineage>
        <taxon>Bacteria</taxon>
        <taxon>Candidatus Magasanikiibacteriota</taxon>
    </lineage>
</organism>
<keyword evidence="1" id="KW-0175">Coiled coil</keyword>
<feature type="coiled-coil region" evidence="1">
    <location>
        <begin position="244"/>
        <end position="271"/>
    </location>
</feature>
<proteinExistence type="predicted"/>
<gene>
    <name evidence="3" type="ORF">UY92_C0014G0028</name>
</gene>
<reference evidence="3 4" key="1">
    <citation type="journal article" date="2015" name="Nature">
        <title>rRNA introns, odd ribosomes, and small enigmatic genomes across a large radiation of phyla.</title>
        <authorList>
            <person name="Brown C.T."/>
            <person name="Hug L.A."/>
            <person name="Thomas B.C."/>
            <person name="Sharon I."/>
            <person name="Castelle C.J."/>
            <person name="Singh A."/>
            <person name="Wilkins M.J."/>
            <person name="Williams K.H."/>
            <person name="Banfield J.F."/>
        </authorList>
    </citation>
    <scope>NUCLEOTIDE SEQUENCE [LARGE SCALE GENOMIC DNA]</scope>
</reference>
<dbReference type="STRING" id="1619044.UY92_C0014G0028"/>
<comment type="caution">
    <text evidence="3">The sequence shown here is derived from an EMBL/GenBank/DDBJ whole genome shotgun (WGS) entry which is preliminary data.</text>
</comment>
<feature type="region of interest" description="Disordered" evidence="2">
    <location>
        <begin position="1"/>
        <end position="28"/>
    </location>
</feature>